<protein>
    <submittedName>
        <fullName evidence="1">Uncharacterized protein</fullName>
    </submittedName>
</protein>
<sequence length="18" mass="2141">MELVPQICFLMVCHCRSM</sequence>
<dbReference type="EMBL" id="RHFK02000012">
    <property type="protein sequence ID" value="TWW67559.1"/>
    <property type="molecule type" value="Genomic_DNA"/>
</dbReference>
<accession>A0A5C6NLL8</accession>
<comment type="caution">
    <text evidence="1">The sequence shown here is derived from an EMBL/GenBank/DDBJ whole genome shotgun (WGS) entry which is preliminary data.</text>
</comment>
<keyword evidence="2" id="KW-1185">Reference proteome</keyword>
<organism evidence="1 2">
    <name type="scientific">Takifugu flavidus</name>
    <name type="common">sansaifugu</name>
    <dbReference type="NCBI Taxonomy" id="433684"/>
    <lineage>
        <taxon>Eukaryota</taxon>
        <taxon>Metazoa</taxon>
        <taxon>Chordata</taxon>
        <taxon>Craniata</taxon>
        <taxon>Vertebrata</taxon>
        <taxon>Euteleostomi</taxon>
        <taxon>Actinopterygii</taxon>
        <taxon>Neopterygii</taxon>
        <taxon>Teleostei</taxon>
        <taxon>Neoteleostei</taxon>
        <taxon>Acanthomorphata</taxon>
        <taxon>Eupercaria</taxon>
        <taxon>Tetraodontiformes</taxon>
        <taxon>Tetradontoidea</taxon>
        <taxon>Tetraodontidae</taxon>
        <taxon>Takifugu</taxon>
    </lineage>
</organism>
<evidence type="ECO:0000313" key="1">
    <source>
        <dbReference type="EMBL" id="TWW67559.1"/>
    </source>
</evidence>
<reference evidence="1 2" key="1">
    <citation type="submission" date="2019-04" db="EMBL/GenBank/DDBJ databases">
        <title>Chromosome genome assembly for Takifugu flavidus.</title>
        <authorList>
            <person name="Xiao S."/>
        </authorList>
    </citation>
    <scope>NUCLEOTIDE SEQUENCE [LARGE SCALE GENOMIC DNA]</scope>
    <source>
        <strain evidence="1">HTHZ2018</strain>
        <tissue evidence="1">Muscle</tissue>
    </source>
</reference>
<gene>
    <name evidence="1" type="ORF">D4764_02G0006000</name>
</gene>
<evidence type="ECO:0000313" key="2">
    <source>
        <dbReference type="Proteomes" id="UP000324091"/>
    </source>
</evidence>
<dbReference type="AlphaFoldDB" id="A0A5C6NLL8"/>
<name>A0A5C6NLL8_9TELE</name>
<dbReference type="Proteomes" id="UP000324091">
    <property type="component" value="Chromosome 2"/>
</dbReference>
<proteinExistence type="predicted"/>